<comment type="caution">
    <text evidence="2">The sequence shown here is derived from an EMBL/GenBank/DDBJ whole genome shotgun (WGS) entry which is preliminary data.</text>
</comment>
<name>A0ABP6QJ52_9ACTN</name>
<dbReference type="Proteomes" id="UP001501237">
    <property type="component" value="Unassembled WGS sequence"/>
</dbReference>
<keyword evidence="3" id="KW-1185">Reference proteome</keyword>
<accession>A0ABP6QJ52</accession>
<proteinExistence type="predicted"/>
<feature type="compositionally biased region" description="Gly residues" evidence="1">
    <location>
        <begin position="93"/>
        <end position="102"/>
    </location>
</feature>
<gene>
    <name evidence="2" type="ORF">GCM10010468_57650</name>
</gene>
<organism evidence="2 3">
    <name type="scientific">Actinocorallia longicatena</name>
    <dbReference type="NCBI Taxonomy" id="111803"/>
    <lineage>
        <taxon>Bacteria</taxon>
        <taxon>Bacillati</taxon>
        <taxon>Actinomycetota</taxon>
        <taxon>Actinomycetes</taxon>
        <taxon>Streptosporangiales</taxon>
        <taxon>Thermomonosporaceae</taxon>
        <taxon>Actinocorallia</taxon>
    </lineage>
</organism>
<evidence type="ECO:0000256" key="1">
    <source>
        <dbReference type="SAM" id="MobiDB-lite"/>
    </source>
</evidence>
<feature type="compositionally biased region" description="Low complexity" evidence="1">
    <location>
        <begin position="45"/>
        <end position="60"/>
    </location>
</feature>
<dbReference type="EMBL" id="BAAAUV010000018">
    <property type="protein sequence ID" value="GAA3228355.1"/>
    <property type="molecule type" value="Genomic_DNA"/>
</dbReference>
<sequence length="102" mass="10852">MGRGHHPERRPQADRRAQGHQQTAPGRQPGIQPAPASGITSANGSAASSVSRRPRAVPNRRAIRGARAAPTRLPMAPHIRPAATDPFRHLTPTGGGQGRRRV</sequence>
<reference evidence="3" key="1">
    <citation type="journal article" date="2019" name="Int. J. Syst. Evol. Microbiol.">
        <title>The Global Catalogue of Microorganisms (GCM) 10K type strain sequencing project: providing services to taxonomists for standard genome sequencing and annotation.</title>
        <authorList>
            <consortium name="The Broad Institute Genomics Platform"/>
            <consortium name="The Broad Institute Genome Sequencing Center for Infectious Disease"/>
            <person name="Wu L."/>
            <person name="Ma J."/>
        </authorList>
    </citation>
    <scope>NUCLEOTIDE SEQUENCE [LARGE SCALE GENOMIC DNA]</scope>
    <source>
        <strain evidence="3">JCM 9377</strain>
    </source>
</reference>
<evidence type="ECO:0000313" key="3">
    <source>
        <dbReference type="Proteomes" id="UP001501237"/>
    </source>
</evidence>
<protein>
    <submittedName>
        <fullName evidence="2">Uncharacterized protein</fullName>
    </submittedName>
</protein>
<feature type="region of interest" description="Disordered" evidence="1">
    <location>
        <begin position="1"/>
        <end position="102"/>
    </location>
</feature>
<evidence type="ECO:0000313" key="2">
    <source>
        <dbReference type="EMBL" id="GAA3228355.1"/>
    </source>
</evidence>